<evidence type="ECO:0000313" key="1">
    <source>
        <dbReference type="EMBL" id="KAJ9092875.1"/>
    </source>
</evidence>
<accession>A0ACC2V0L0</accession>
<keyword evidence="2" id="KW-1185">Reference proteome</keyword>
<comment type="caution">
    <text evidence="1">The sequence shown here is derived from an EMBL/GenBank/DDBJ whole genome shotgun (WGS) entry which is preliminary data.</text>
</comment>
<sequence length="814" mass="90360">MFPPIHPNYTEDDVDRIQNVREERALLIDTMLEEADVESSFNLYPPTDQHILDQLSQSLTAAPRLQRDLIAYYLLLDTDSDAAPAFAAKRHLTRIHTERVRAFWCVDRGMFQEAVKLLSNPGAWSGFLDEERMGAYQDVVLDVLAAEGTPTLVNTFIESSGMARDSLERREYSVRALAGEEGRLREAWRYVRDLEFQDDMVQEEEIEVVEDGEMDVEGAEESVEKQAEAVQDERKRLLAVILDAILIPHPNKSALQALVKLPMDSYEQKFLTSYLLNTTSSLPATSFSLLHDLLTLRLCARGQHALAIELDRQVAERIRERPELAVGSEVRVGVQEMVKLLPEVQRKMLLVERDVGNAEEEKARPEPVEESVAQASSSVARRAPARIASYTRPSFAPLSASTQLRQSSNPRNAIYEALLRPPSSSSLPSDAVSATANNSQRFVASDHAAASSRRQLNASTRLTSSTRIPFGGQQTQFPSSPFNVPPRVPIGYAVSGLMYSAGYTDISMDDREEAGEDGSVTPREERSISPEADHRDGAVQEGEREETPVAREPVEQSEAADDRESHASEETSRRTQDDAMDVEDQRETRQNSDAEERPTKTPRGKRTRQQPKLNASPPSTRAIAKTPARTRRQKQEPQDTQPASELSTDHRDADEDHAIPGAFPSSSKMKRKLRSSAQFETEEQPELEAQQPRAKRSRKGVAGAEAARRATRSQSVASQATTEADQEAITPTKPEADGLRRRPQRRSARLSESTAPSSPAKSVTSEVGSVNGTGRRTRGTAAKETRTTPRKAAPATRGVRTRRQAAALEEEDEE</sequence>
<gene>
    <name evidence="1" type="ORF">QFC20_007248</name>
</gene>
<reference evidence="1" key="1">
    <citation type="submission" date="2023-04" db="EMBL/GenBank/DDBJ databases">
        <title>Draft Genome sequencing of Naganishia species isolated from polar environments using Oxford Nanopore Technology.</title>
        <authorList>
            <person name="Leo P."/>
            <person name="Venkateswaran K."/>
        </authorList>
    </citation>
    <scope>NUCLEOTIDE SEQUENCE</scope>
    <source>
        <strain evidence="1">MNA-CCFEE 5262</strain>
    </source>
</reference>
<dbReference type="EMBL" id="JASBWS010000164">
    <property type="protein sequence ID" value="KAJ9092875.1"/>
    <property type="molecule type" value="Genomic_DNA"/>
</dbReference>
<protein>
    <submittedName>
        <fullName evidence="1">Uncharacterized protein</fullName>
    </submittedName>
</protein>
<name>A0ACC2V0L0_9TREE</name>
<organism evidence="1 2">
    <name type="scientific">Naganishia adeliensis</name>
    <dbReference type="NCBI Taxonomy" id="92952"/>
    <lineage>
        <taxon>Eukaryota</taxon>
        <taxon>Fungi</taxon>
        <taxon>Dikarya</taxon>
        <taxon>Basidiomycota</taxon>
        <taxon>Agaricomycotina</taxon>
        <taxon>Tremellomycetes</taxon>
        <taxon>Filobasidiales</taxon>
        <taxon>Filobasidiaceae</taxon>
        <taxon>Naganishia</taxon>
    </lineage>
</organism>
<evidence type="ECO:0000313" key="2">
    <source>
        <dbReference type="Proteomes" id="UP001230649"/>
    </source>
</evidence>
<dbReference type="Proteomes" id="UP001230649">
    <property type="component" value="Unassembled WGS sequence"/>
</dbReference>
<proteinExistence type="predicted"/>